<gene>
    <name evidence="1" type="ORF">RUM44_003068</name>
</gene>
<dbReference type="EMBL" id="JAWJWF010000007">
    <property type="protein sequence ID" value="KAK6630898.1"/>
    <property type="molecule type" value="Genomic_DNA"/>
</dbReference>
<evidence type="ECO:0000313" key="2">
    <source>
        <dbReference type="Proteomes" id="UP001359485"/>
    </source>
</evidence>
<comment type="caution">
    <text evidence="1">The sequence shown here is derived from an EMBL/GenBank/DDBJ whole genome shotgun (WGS) entry which is preliminary data.</text>
</comment>
<dbReference type="Proteomes" id="UP001359485">
    <property type="component" value="Unassembled WGS sequence"/>
</dbReference>
<name>A0ABR1AXG0_POLSC</name>
<accession>A0ABR1AXG0</accession>
<reference evidence="1 2" key="1">
    <citation type="submission" date="2023-09" db="EMBL/GenBank/DDBJ databases">
        <title>Genomes of two closely related lineages of the louse Polyplax serrata with different host specificities.</title>
        <authorList>
            <person name="Martinu J."/>
            <person name="Tarabai H."/>
            <person name="Stefka J."/>
            <person name="Hypsa V."/>
        </authorList>
    </citation>
    <scope>NUCLEOTIDE SEQUENCE [LARGE SCALE GENOMIC DNA]</scope>
    <source>
        <strain evidence="1">98ZLc_SE</strain>
    </source>
</reference>
<evidence type="ECO:0008006" key="3">
    <source>
        <dbReference type="Google" id="ProtNLM"/>
    </source>
</evidence>
<sequence length="101" mass="11462">MSNRSDLSGMWGAAIFSWLNCTIQGPRVEHRAQVFELGTSQRLRTPRIHPEPSEGTTQWIAYVWLLVDVSVEQDVATENTDERSSNEIALFPPDHKLLRAV</sequence>
<evidence type="ECO:0000313" key="1">
    <source>
        <dbReference type="EMBL" id="KAK6630898.1"/>
    </source>
</evidence>
<protein>
    <recommendedName>
        <fullName evidence="3">Secreted protein</fullName>
    </recommendedName>
</protein>
<proteinExistence type="predicted"/>
<keyword evidence="2" id="KW-1185">Reference proteome</keyword>
<organism evidence="1 2">
    <name type="scientific">Polyplax serrata</name>
    <name type="common">Common mouse louse</name>
    <dbReference type="NCBI Taxonomy" id="468196"/>
    <lineage>
        <taxon>Eukaryota</taxon>
        <taxon>Metazoa</taxon>
        <taxon>Ecdysozoa</taxon>
        <taxon>Arthropoda</taxon>
        <taxon>Hexapoda</taxon>
        <taxon>Insecta</taxon>
        <taxon>Pterygota</taxon>
        <taxon>Neoptera</taxon>
        <taxon>Paraneoptera</taxon>
        <taxon>Psocodea</taxon>
        <taxon>Troctomorpha</taxon>
        <taxon>Phthiraptera</taxon>
        <taxon>Anoplura</taxon>
        <taxon>Polyplacidae</taxon>
        <taxon>Polyplax</taxon>
    </lineage>
</organism>